<proteinExistence type="predicted"/>
<comment type="caution">
    <text evidence="1">The sequence shown here is derived from an EMBL/GenBank/DDBJ whole genome shotgun (WGS) entry which is preliminary data.</text>
</comment>
<dbReference type="Proteomes" id="UP000324800">
    <property type="component" value="Unassembled WGS sequence"/>
</dbReference>
<name>A0A5J4XAE4_9EUKA</name>
<evidence type="ECO:0000313" key="1">
    <source>
        <dbReference type="EMBL" id="KAA6404167.1"/>
    </source>
</evidence>
<gene>
    <name evidence="1" type="ORF">EZS28_000304</name>
</gene>
<dbReference type="EMBL" id="SNRW01000023">
    <property type="protein sequence ID" value="KAA6404167.1"/>
    <property type="molecule type" value="Genomic_DNA"/>
</dbReference>
<reference evidence="1 2" key="1">
    <citation type="submission" date="2019-03" db="EMBL/GenBank/DDBJ databases">
        <title>Single cell metagenomics reveals metabolic interactions within the superorganism composed of flagellate Streblomastix strix and complex community of Bacteroidetes bacteria on its surface.</title>
        <authorList>
            <person name="Treitli S.C."/>
            <person name="Kolisko M."/>
            <person name="Husnik F."/>
            <person name="Keeling P."/>
            <person name="Hampl V."/>
        </authorList>
    </citation>
    <scope>NUCLEOTIDE SEQUENCE [LARGE SCALE GENOMIC DNA]</scope>
    <source>
        <strain evidence="1">ST1C</strain>
    </source>
</reference>
<organism evidence="1 2">
    <name type="scientific">Streblomastix strix</name>
    <dbReference type="NCBI Taxonomy" id="222440"/>
    <lineage>
        <taxon>Eukaryota</taxon>
        <taxon>Metamonada</taxon>
        <taxon>Preaxostyla</taxon>
        <taxon>Oxymonadida</taxon>
        <taxon>Streblomastigidae</taxon>
        <taxon>Streblomastix</taxon>
    </lineage>
</organism>
<evidence type="ECO:0000313" key="2">
    <source>
        <dbReference type="Proteomes" id="UP000324800"/>
    </source>
</evidence>
<protein>
    <submittedName>
        <fullName evidence="1">Uncharacterized protein</fullName>
    </submittedName>
</protein>
<dbReference type="AlphaFoldDB" id="A0A5J4XAE4"/>
<accession>A0A5J4XAE4</accession>
<sequence>MLMSACANIIKYDLAYSDFKLDQDYTSKDDYASVIREEIETQATTSQNPIVHSTENYFYRQDTKSAKHDSLAKILQHQTELTMTRVILQIT</sequence>